<keyword evidence="4" id="KW-1185">Reference proteome</keyword>
<dbReference type="NCBIfam" id="TIGR02595">
    <property type="entry name" value="PEP_CTERM"/>
    <property type="match status" value="1"/>
</dbReference>
<name>A0A5C6FB05_9BACT</name>
<dbReference type="EMBL" id="SJPW01000002">
    <property type="protein sequence ID" value="TWU59003.1"/>
    <property type="molecule type" value="Genomic_DNA"/>
</dbReference>
<sequence length="217" mass="22642" precursor="true">MHSHLKRLAIFAALVCLSPSFASADLIANFEFSGGSTEGWSVNTNNQISGLMANSGSLVGTATGNDPQLVLNPAGLTRIGTSWSEVTFRVRETDDVTDGFIGATGEPAFNTTGLIVQVNGTIVNSGFSFAASGDNFFTVTADISSLGDATISNFRIDPIGGAFSNSASETSGNFFEIDFIRVTDNAVAVPEVSSLAMMGIAAVGGAGMVWRRRKQRV</sequence>
<evidence type="ECO:0000313" key="4">
    <source>
        <dbReference type="Proteomes" id="UP000318288"/>
    </source>
</evidence>
<accession>A0A5C6FB05</accession>
<keyword evidence="1" id="KW-0472">Membrane</keyword>
<feature type="chain" id="PRO_5022958497" description="PEP-CTERM protein-sorting domain-containing protein" evidence="2">
    <location>
        <begin position="25"/>
        <end position="217"/>
    </location>
</feature>
<keyword evidence="1" id="KW-0812">Transmembrane</keyword>
<dbReference type="AlphaFoldDB" id="A0A5C6FB05"/>
<dbReference type="Proteomes" id="UP000318288">
    <property type="component" value="Unassembled WGS sequence"/>
</dbReference>
<dbReference type="InterPro" id="IPR013424">
    <property type="entry name" value="Ice-binding_C"/>
</dbReference>
<feature type="transmembrane region" description="Helical" evidence="1">
    <location>
        <begin position="192"/>
        <end position="210"/>
    </location>
</feature>
<comment type="caution">
    <text evidence="3">The sequence shown here is derived from an EMBL/GenBank/DDBJ whole genome shotgun (WGS) entry which is preliminary data.</text>
</comment>
<keyword evidence="1" id="KW-1133">Transmembrane helix</keyword>
<evidence type="ECO:0008006" key="5">
    <source>
        <dbReference type="Google" id="ProtNLM"/>
    </source>
</evidence>
<gene>
    <name evidence="3" type="ORF">Poly51_17880</name>
</gene>
<protein>
    <recommendedName>
        <fullName evidence="5">PEP-CTERM protein-sorting domain-containing protein</fullName>
    </recommendedName>
</protein>
<evidence type="ECO:0000313" key="3">
    <source>
        <dbReference type="EMBL" id="TWU59003.1"/>
    </source>
</evidence>
<reference evidence="3 4" key="1">
    <citation type="submission" date="2019-02" db="EMBL/GenBank/DDBJ databases">
        <title>Deep-cultivation of Planctomycetes and their phenomic and genomic characterization uncovers novel biology.</title>
        <authorList>
            <person name="Wiegand S."/>
            <person name="Jogler M."/>
            <person name="Boedeker C."/>
            <person name="Pinto D."/>
            <person name="Vollmers J."/>
            <person name="Rivas-Marin E."/>
            <person name="Kohn T."/>
            <person name="Peeters S.H."/>
            <person name="Heuer A."/>
            <person name="Rast P."/>
            <person name="Oberbeckmann S."/>
            <person name="Bunk B."/>
            <person name="Jeske O."/>
            <person name="Meyerdierks A."/>
            <person name="Storesund J.E."/>
            <person name="Kallscheuer N."/>
            <person name="Luecker S."/>
            <person name="Lage O.M."/>
            <person name="Pohl T."/>
            <person name="Merkel B.J."/>
            <person name="Hornburger P."/>
            <person name="Mueller R.-W."/>
            <person name="Bruemmer F."/>
            <person name="Labrenz M."/>
            <person name="Spormann A.M."/>
            <person name="Op Den Camp H."/>
            <person name="Overmann J."/>
            <person name="Amann R."/>
            <person name="Jetten M.S.M."/>
            <person name="Mascher T."/>
            <person name="Medema M.H."/>
            <person name="Devos D.P."/>
            <person name="Kaster A.-K."/>
            <person name="Ovreas L."/>
            <person name="Rohde M."/>
            <person name="Galperin M.Y."/>
            <person name="Jogler C."/>
        </authorList>
    </citation>
    <scope>NUCLEOTIDE SEQUENCE [LARGE SCALE GENOMIC DNA]</scope>
    <source>
        <strain evidence="3 4">Poly51</strain>
    </source>
</reference>
<proteinExistence type="predicted"/>
<keyword evidence="2" id="KW-0732">Signal</keyword>
<organism evidence="3 4">
    <name type="scientific">Rubripirellula tenax</name>
    <dbReference type="NCBI Taxonomy" id="2528015"/>
    <lineage>
        <taxon>Bacteria</taxon>
        <taxon>Pseudomonadati</taxon>
        <taxon>Planctomycetota</taxon>
        <taxon>Planctomycetia</taxon>
        <taxon>Pirellulales</taxon>
        <taxon>Pirellulaceae</taxon>
        <taxon>Rubripirellula</taxon>
    </lineage>
</organism>
<feature type="signal peptide" evidence="2">
    <location>
        <begin position="1"/>
        <end position="24"/>
    </location>
</feature>
<evidence type="ECO:0000256" key="1">
    <source>
        <dbReference type="SAM" id="Phobius"/>
    </source>
</evidence>
<evidence type="ECO:0000256" key="2">
    <source>
        <dbReference type="SAM" id="SignalP"/>
    </source>
</evidence>